<dbReference type="Proteomes" id="UP000886885">
    <property type="component" value="Chromosome 15A"/>
</dbReference>
<dbReference type="EMBL" id="JAAWWB010000029">
    <property type="protein sequence ID" value="KAG6747333.1"/>
    <property type="molecule type" value="Genomic_DNA"/>
</dbReference>
<gene>
    <name evidence="1" type="ORF">POTOM_049731</name>
</gene>
<protein>
    <submittedName>
        <fullName evidence="1">Uncharacterized protein</fullName>
    </submittedName>
</protein>
<proteinExistence type="predicted"/>
<sequence length="71" mass="8327">MTSHRNLNIARPYTDIWLKLQTRHCQVPMRNIFLELPSNMVQAKDSDLYKPVLMESYTSPGGFLQNFQRAN</sequence>
<dbReference type="AlphaFoldDB" id="A0A8X7YF01"/>
<accession>A0A8X7YF01</accession>
<comment type="caution">
    <text evidence="1">The sequence shown here is derived from an EMBL/GenBank/DDBJ whole genome shotgun (WGS) entry which is preliminary data.</text>
</comment>
<evidence type="ECO:0000313" key="1">
    <source>
        <dbReference type="EMBL" id="KAG6747333.1"/>
    </source>
</evidence>
<evidence type="ECO:0000313" key="2">
    <source>
        <dbReference type="Proteomes" id="UP000886885"/>
    </source>
</evidence>
<reference evidence="1" key="1">
    <citation type="journal article" date="2020" name="bioRxiv">
        <title>Hybrid origin of Populus tomentosa Carr. identified through genome sequencing and phylogenomic analysis.</title>
        <authorList>
            <person name="An X."/>
            <person name="Gao K."/>
            <person name="Chen Z."/>
            <person name="Li J."/>
            <person name="Yang X."/>
            <person name="Yang X."/>
            <person name="Zhou J."/>
            <person name="Guo T."/>
            <person name="Zhao T."/>
            <person name="Huang S."/>
            <person name="Miao D."/>
            <person name="Khan W.U."/>
            <person name="Rao P."/>
            <person name="Ye M."/>
            <person name="Lei B."/>
            <person name="Liao W."/>
            <person name="Wang J."/>
            <person name="Ji L."/>
            <person name="Li Y."/>
            <person name="Guo B."/>
            <person name="Mustafa N.S."/>
            <person name="Li S."/>
            <person name="Yun Q."/>
            <person name="Keller S.R."/>
            <person name="Mao J."/>
            <person name="Zhang R."/>
            <person name="Strauss S.H."/>
        </authorList>
    </citation>
    <scope>NUCLEOTIDE SEQUENCE</scope>
    <source>
        <strain evidence="1">GM15</strain>
        <tissue evidence="1">Leaf</tissue>
    </source>
</reference>
<name>A0A8X7YF01_POPTO</name>
<keyword evidence="2" id="KW-1185">Reference proteome</keyword>
<organism evidence="1 2">
    <name type="scientific">Populus tomentosa</name>
    <name type="common">Chinese white poplar</name>
    <dbReference type="NCBI Taxonomy" id="118781"/>
    <lineage>
        <taxon>Eukaryota</taxon>
        <taxon>Viridiplantae</taxon>
        <taxon>Streptophyta</taxon>
        <taxon>Embryophyta</taxon>
        <taxon>Tracheophyta</taxon>
        <taxon>Spermatophyta</taxon>
        <taxon>Magnoliopsida</taxon>
        <taxon>eudicotyledons</taxon>
        <taxon>Gunneridae</taxon>
        <taxon>Pentapetalae</taxon>
        <taxon>rosids</taxon>
        <taxon>fabids</taxon>
        <taxon>Malpighiales</taxon>
        <taxon>Salicaceae</taxon>
        <taxon>Saliceae</taxon>
        <taxon>Populus</taxon>
    </lineage>
</organism>